<reference evidence="3" key="1">
    <citation type="submission" date="2018-05" db="EMBL/GenBank/DDBJ databases">
        <authorList>
            <person name="Lanie J.A."/>
            <person name="Ng W.-L."/>
            <person name="Kazmierczak K.M."/>
            <person name="Andrzejewski T.M."/>
            <person name="Davidsen T.M."/>
            <person name="Wayne K.J."/>
            <person name="Tettelin H."/>
            <person name="Glass J.I."/>
            <person name="Rusch D."/>
            <person name="Podicherti R."/>
            <person name="Tsui H.-C.T."/>
            <person name="Winkler M.E."/>
        </authorList>
    </citation>
    <scope>NUCLEOTIDE SEQUENCE</scope>
</reference>
<sequence>MISLVDHESLLNSGETPMPDNLGDVLESPEHILLATDLGNTEGPLWHPEGYLTFVDLVGNRLQRWEQTTGVSVVREGTGEGNGCTFDRQGRLLMCEGADHRRVTRMDADGTVTAIAERWEGKRFHKPNDVVCRSDGSVYFTDPHLRLPEAEREYNFAGVFRIMPDGQISVATDACEYPNGLAFSPDESILYVAISRESQVCFEEAEKGLVCEHRKIRSFDVAADGTLSNNRIFASMASAEPGVPDGMKVDILGRIFCTGSGGIWVFEPDGTHLGVIRGPEVPRNIAFGGPDFRTVYTTPGASLYSFRVKTPGIRPY</sequence>
<proteinExistence type="predicted"/>
<dbReference type="SUPFAM" id="SSF63829">
    <property type="entry name" value="Calcium-dependent phosphotriesterase"/>
    <property type="match status" value="1"/>
</dbReference>
<gene>
    <name evidence="3" type="ORF">METZ01_LOCUS70481</name>
</gene>
<dbReference type="PANTHER" id="PTHR47572">
    <property type="entry name" value="LIPOPROTEIN-RELATED"/>
    <property type="match status" value="1"/>
</dbReference>
<dbReference type="Gene3D" id="2.120.10.30">
    <property type="entry name" value="TolB, C-terminal domain"/>
    <property type="match status" value="1"/>
</dbReference>
<keyword evidence="1" id="KW-0378">Hydrolase</keyword>
<evidence type="ECO:0000256" key="1">
    <source>
        <dbReference type="ARBA" id="ARBA00022801"/>
    </source>
</evidence>
<dbReference type="EMBL" id="UINC01004895">
    <property type="protein sequence ID" value="SVA17627.1"/>
    <property type="molecule type" value="Genomic_DNA"/>
</dbReference>
<dbReference type="PANTHER" id="PTHR47572:SF4">
    <property type="entry name" value="LACTONASE DRP35"/>
    <property type="match status" value="1"/>
</dbReference>
<dbReference type="InterPro" id="IPR011042">
    <property type="entry name" value="6-blade_b-propeller_TolB-like"/>
</dbReference>
<evidence type="ECO:0000259" key="2">
    <source>
        <dbReference type="Pfam" id="PF08450"/>
    </source>
</evidence>
<dbReference type="AlphaFoldDB" id="A0A381TRU7"/>
<evidence type="ECO:0000313" key="3">
    <source>
        <dbReference type="EMBL" id="SVA17627.1"/>
    </source>
</evidence>
<protein>
    <recommendedName>
        <fullName evidence="2">SMP-30/Gluconolactonase/LRE-like region domain-containing protein</fullName>
    </recommendedName>
</protein>
<accession>A0A381TRU7</accession>
<dbReference type="InterPro" id="IPR013658">
    <property type="entry name" value="SGL"/>
</dbReference>
<dbReference type="Pfam" id="PF08450">
    <property type="entry name" value="SGL"/>
    <property type="match status" value="1"/>
</dbReference>
<dbReference type="InterPro" id="IPR051262">
    <property type="entry name" value="SMP-30/CGR1_Lactonase"/>
</dbReference>
<name>A0A381TRU7_9ZZZZ</name>
<feature type="domain" description="SMP-30/Gluconolactonase/LRE-like region" evidence="2">
    <location>
        <begin position="41"/>
        <end position="298"/>
    </location>
</feature>
<organism evidence="3">
    <name type="scientific">marine metagenome</name>
    <dbReference type="NCBI Taxonomy" id="408172"/>
    <lineage>
        <taxon>unclassified sequences</taxon>
        <taxon>metagenomes</taxon>
        <taxon>ecological metagenomes</taxon>
    </lineage>
</organism>
<dbReference type="GO" id="GO:0016787">
    <property type="term" value="F:hydrolase activity"/>
    <property type="evidence" value="ECO:0007669"/>
    <property type="project" value="UniProtKB-KW"/>
</dbReference>